<evidence type="ECO:0000256" key="1">
    <source>
        <dbReference type="SAM" id="SignalP"/>
    </source>
</evidence>
<evidence type="ECO:0000313" key="3">
    <source>
        <dbReference type="EMBL" id="NGX95511.1"/>
    </source>
</evidence>
<dbReference type="InterPro" id="IPR038670">
    <property type="entry name" value="HslJ-like_sf"/>
</dbReference>
<feature type="signal peptide" evidence="1">
    <location>
        <begin position="1"/>
        <end position="23"/>
    </location>
</feature>
<name>A0A7C9VLG0_9BRAD</name>
<dbReference type="AlphaFoldDB" id="A0A7C9VLG0"/>
<dbReference type="Proteomes" id="UP000480266">
    <property type="component" value="Unassembled WGS sequence"/>
</dbReference>
<evidence type="ECO:0000259" key="2">
    <source>
        <dbReference type="Pfam" id="PF03724"/>
    </source>
</evidence>
<evidence type="ECO:0000313" key="4">
    <source>
        <dbReference type="Proteomes" id="UP000480266"/>
    </source>
</evidence>
<protein>
    <submittedName>
        <fullName evidence="3">META domain-containing protein</fullName>
    </submittedName>
</protein>
<dbReference type="Gene3D" id="2.40.128.270">
    <property type="match status" value="1"/>
</dbReference>
<dbReference type="Pfam" id="PF03724">
    <property type="entry name" value="META"/>
    <property type="match status" value="1"/>
</dbReference>
<sequence>MTVLRHALASLVFAVGIVGQAHAASEFPFGAEMTLDARPQPGSKKIPTLEIGDNGEAQLDLWCKSGKGQFSVANDTVIFVPGTMEDRGCTPERAQLDDALLNALGAAATWKRQGDFVSFIGTATLRFRISTN</sequence>
<reference evidence="3" key="1">
    <citation type="submission" date="2020-02" db="EMBL/GenBank/DDBJ databases">
        <title>Draft genome sequence of Candidatus Afipia apatlaquensis IBT-C3, a potential strain for decolorization of textile dyes.</title>
        <authorList>
            <person name="Sanchez-Reyes A."/>
            <person name="Breton-Deval L."/>
            <person name="Mangelson H."/>
            <person name="Sanchez-Flores A."/>
        </authorList>
    </citation>
    <scope>NUCLEOTIDE SEQUENCE [LARGE SCALE GENOMIC DNA]</scope>
    <source>
        <strain evidence="3">IBT-C3</strain>
    </source>
</reference>
<accession>A0A7C9VLG0</accession>
<feature type="domain" description="DUF306" evidence="2">
    <location>
        <begin position="43"/>
        <end position="115"/>
    </location>
</feature>
<keyword evidence="4" id="KW-1185">Reference proteome</keyword>
<feature type="chain" id="PRO_5029001726" evidence="1">
    <location>
        <begin position="24"/>
        <end position="132"/>
    </location>
</feature>
<comment type="caution">
    <text evidence="3">The sequence shown here is derived from an EMBL/GenBank/DDBJ whole genome shotgun (WGS) entry which is preliminary data.</text>
</comment>
<dbReference type="EMBL" id="JAAMRR010000517">
    <property type="protein sequence ID" value="NGX95511.1"/>
    <property type="molecule type" value="Genomic_DNA"/>
</dbReference>
<organism evidence="3 4">
    <name type="scientific">Candidatus Afipia apatlaquensis</name>
    <dbReference type="NCBI Taxonomy" id="2712852"/>
    <lineage>
        <taxon>Bacteria</taxon>
        <taxon>Pseudomonadati</taxon>
        <taxon>Pseudomonadota</taxon>
        <taxon>Alphaproteobacteria</taxon>
        <taxon>Hyphomicrobiales</taxon>
        <taxon>Nitrobacteraceae</taxon>
        <taxon>Afipia</taxon>
    </lineage>
</organism>
<dbReference type="InterPro" id="IPR005184">
    <property type="entry name" value="DUF306_Meta_HslJ"/>
</dbReference>
<gene>
    <name evidence="3" type="ORF">G4V63_09860</name>
</gene>
<proteinExistence type="predicted"/>
<keyword evidence="1" id="KW-0732">Signal</keyword>